<dbReference type="InParanoid" id="A0A1V9X7C2"/>
<sequence>MGQPTYLLIICAVVWGIAVFYFLYAFCGAVHSRLHFGLGADLFSTSWISPNWTIDISDPEWSALRVVAEFYFLAILIQNLFLHCSPTLVHSRLRCLVSLAFLTITFGSVCSALTLSIFGLTWIVSRFRKKCLVYTVNLLLVYLVVYKRGLLRVLNAPLPENDHIVLMFDITVSWSCLRAISLGLAFIDGDVNAMSAFCYYLYLPSLCAGPLINCKDFTRQLNSSTLPSRAEACKLTGITAVRLVAWVSLIELMDHTLFTSATVYDYKNIRHHMSVTEYVGLTFAMMGRFYLKYVIIYGAGEGTAGLEGIWLPERPRCTLRMTSGAQVWRTFDRGLYLWFVEYLYVPLGGGLLASAICFVFACFWHASSSPIQVWAAMNCVLVVIERFCARSLPPTIWIIVQVPLHWLAIGSNMFYLGDHDIGSDFFSHLTSSPLVMASAFLLSLCACVVGRYFEEIDRRLYMPRRSQRARQPAASSTYYK</sequence>
<keyword evidence="2 6" id="KW-0812">Transmembrane</keyword>
<dbReference type="GO" id="GO:0016020">
    <property type="term" value="C:membrane"/>
    <property type="evidence" value="ECO:0007669"/>
    <property type="project" value="UniProtKB-SubCell"/>
</dbReference>
<feature type="transmembrane region" description="Helical" evidence="6">
    <location>
        <begin position="342"/>
        <end position="366"/>
    </location>
</feature>
<dbReference type="FunCoup" id="A0A1V9X7C2">
    <property type="interactions" value="177"/>
</dbReference>
<keyword evidence="7" id="KW-0808">Transferase</keyword>
<proteinExistence type="inferred from homology"/>
<name>A0A1V9X7C2_9ACAR</name>
<dbReference type="PANTHER" id="PTHR13285">
    <property type="entry name" value="ACYLTRANSFERASE"/>
    <property type="match status" value="1"/>
</dbReference>
<dbReference type="Pfam" id="PF03062">
    <property type="entry name" value="MBOAT"/>
    <property type="match status" value="1"/>
</dbReference>
<dbReference type="InterPro" id="IPR051085">
    <property type="entry name" value="MB_O-acyltransferase"/>
</dbReference>
<evidence type="ECO:0000256" key="3">
    <source>
        <dbReference type="ARBA" id="ARBA00022989"/>
    </source>
</evidence>
<dbReference type="AlphaFoldDB" id="A0A1V9X7C2"/>
<feature type="transmembrane region" description="Helical" evidence="6">
    <location>
        <begin position="70"/>
        <end position="89"/>
    </location>
</feature>
<organism evidence="7 8">
    <name type="scientific">Tropilaelaps mercedesae</name>
    <dbReference type="NCBI Taxonomy" id="418985"/>
    <lineage>
        <taxon>Eukaryota</taxon>
        <taxon>Metazoa</taxon>
        <taxon>Ecdysozoa</taxon>
        <taxon>Arthropoda</taxon>
        <taxon>Chelicerata</taxon>
        <taxon>Arachnida</taxon>
        <taxon>Acari</taxon>
        <taxon>Parasitiformes</taxon>
        <taxon>Mesostigmata</taxon>
        <taxon>Gamasina</taxon>
        <taxon>Dermanyssoidea</taxon>
        <taxon>Laelapidae</taxon>
        <taxon>Tropilaelaps</taxon>
    </lineage>
</organism>
<comment type="subcellular location">
    <subcellularLocation>
        <location evidence="1">Membrane</location>
        <topology evidence="1">Multi-pass membrane protein</topology>
    </subcellularLocation>
</comment>
<evidence type="ECO:0000313" key="7">
    <source>
        <dbReference type="EMBL" id="OQR69404.1"/>
    </source>
</evidence>
<feature type="transmembrane region" description="Helical" evidence="6">
    <location>
        <begin position="6"/>
        <end position="26"/>
    </location>
</feature>
<dbReference type="InterPro" id="IPR004299">
    <property type="entry name" value="MBOAT_fam"/>
</dbReference>
<protein>
    <submittedName>
        <fullName evidence="7">Protein-cysteine N-palmitoyltransferase HHAT-like</fullName>
    </submittedName>
</protein>
<feature type="transmembrane region" description="Helical" evidence="6">
    <location>
        <begin position="131"/>
        <end position="151"/>
    </location>
</feature>
<evidence type="ECO:0000256" key="6">
    <source>
        <dbReference type="SAM" id="Phobius"/>
    </source>
</evidence>
<evidence type="ECO:0000256" key="1">
    <source>
        <dbReference type="ARBA" id="ARBA00004141"/>
    </source>
</evidence>
<feature type="transmembrane region" description="Helical" evidence="6">
    <location>
        <begin position="435"/>
        <end position="453"/>
    </location>
</feature>
<dbReference type="OrthoDB" id="6496647at2759"/>
<keyword evidence="3 6" id="KW-1133">Transmembrane helix</keyword>
<comment type="caution">
    <text evidence="7">The sequence shown here is derived from an EMBL/GenBank/DDBJ whole genome shotgun (WGS) entry which is preliminary data.</text>
</comment>
<feature type="transmembrane region" description="Helical" evidence="6">
    <location>
        <begin position="163"/>
        <end position="187"/>
    </location>
</feature>
<dbReference type="STRING" id="418985.A0A1V9X7C2"/>
<dbReference type="GO" id="GO:0005783">
    <property type="term" value="C:endoplasmic reticulum"/>
    <property type="evidence" value="ECO:0007669"/>
    <property type="project" value="TreeGrafter"/>
</dbReference>
<feature type="transmembrane region" description="Helical" evidence="6">
    <location>
        <begin position="101"/>
        <end position="124"/>
    </location>
</feature>
<dbReference type="EMBL" id="MNPL01021161">
    <property type="protein sequence ID" value="OQR69404.1"/>
    <property type="molecule type" value="Genomic_DNA"/>
</dbReference>
<accession>A0A1V9X7C2</accession>
<keyword evidence="8" id="KW-1185">Reference proteome</keyword>
<feature type="transmembrane region" description="Helical" evidence="6">
    <location>
        <begin position="396"/>
        <end position="415"/>
    </location>
</feature>
<evidence type="ECO:0000256" key="5">
    <source>
        <dbReference type="ARBA" id="ARBA00038268"/>
    </source>
</evidence>
<comment type="similarity">
    <text evidence="5">Belongs to the membrane-bound acyltransferase family. HHAT subfamily.</text>
</comment>
<dbReference type="Proteomes" id="UP000192247">
    <property type="component" value="Unassembled WGS sequence"/>
</dbReference>
<dbReference type="GO" id="GO:0016409">
    <property type="term" value="F:palmitoyltransferase activity"/>
    <property type="evidence" value="ECO:0007669"/>
    <property type="project" value="TreeGrafter"/>
</dbReference>
<evidence type="ECO:0000256" key="2">
    <source>
        <dbReference type="ARBA" id="ARBA00022692"/>
    </source>
</evidence>
<evidence type="ECO:0000313" key="8">
    <source>
        <dbReference type="Proteomes" id="UP000192247"/>
    </source>
</evidence>
<evidence type="ECO:0000256" key="4">
    <source>
        <dbReference type="ARBA" id="ARBA00023136"/>
    </source>
</evidence>
<gene>
    <name evidence="7" type="ORF">BIW11_01854</name>
</gene>
<reference evidence="7 8" key="1">
    <citation type="journal article" date="2017" name="Gigascience">
        <title>Draft genome of the honey bee ectoparasitic mite, Tropilaelaps mercedesae, is shaped by the parasitic life history.</title>
        <authorList>
            <person name="Dong X."/>
            <person name="Armstrong S.D."/>
            <person name="Xia D."/>
            <person name="Makepeace B.L."/>
            <person name="Darby A.C."/>
            <person name="Kadowaki T."/>
        </authorList>
    </citation>
    <scope>NUCLEOTIDE SEQUENCE [LARGE SCALE GENOMIC DNA]</scope>
    <source>
        <strain evidence="7">Wuxi-XJTLU</strain>
    </source>
</reference>
<keyword evidence="4 6" id="KW-0472">Membrane</keyword>
<dbReference type="PANTHER" id="PTHR13285:SF18">
    <property type="entry name" value="PROTEIN-CYSTEINE N-PALMITOYLTRANSFERASE RASP"/>
    <property type="match status" value="1"/>
</dbReference>